<evidence type="ECO:0000256" key="1">
    <source>
        <dbReference type="SAM" id="MobiDB-lite"/>
    </source>
</evidence>
<evidence type="ECO:0000313" key="3">
    <source>
        <dbReference type="Proteomes" id="UP000315295"/>
    </source>
</evidence>
<dbReference type="Proteomes" id="UP000315295">
    <property type="component" value="Unassembled WGS sequence"/>
</dbReference>
<dbReference type="EMBL" id="VIEB01000711">
    <property type="protein sequence ID" value="TQD82720.1"/>
    <property type="molecule type" value="Genomic_DNA"/>
</dbReference>
<feature type="region of interest" description="Disordered" evidence="1">
    <location>
        <begin position="1"/>
        <end position="42"/>
    </location>
</feature>
<comment type="caution">
    <text evidence="2">The sequence shown here is derived from an EMBL/GenBank/DDBJ whole genome shotgun (WGS) entry which is preliminary data.</text>
</comment>
<protein>
    <submittedName>
        <fullName evidence="2">Uncharacterized protein</fullName>
    </submittedName>
</protein>
<proteinExistence type="predicted"/>
<gene>
    <name evidence="2" type="ORF">C1H46_031755</name>
</gene>
<sequence length="60" mass="6573">MEQGGLEGGYGVVSTTGFRAGEMGGAEGDADEEDREMDRDSRDDVCVCVWKNWRRGKGED</sequence>
<feature type="compositionally biased region" description="Gly residues" evidence="1">
    <location>
        <begin position="1"/>
        <end position="11"/>
    </location>
</feature>
<reference evidence="2 3" key="1">
    <citation type="journal article" date="2019" name="G3 (Bethesda)">
        <title>Sequencing of a Wild Apple (Malus baccata) Genome Unravels the Differences Between Cultivated and Wild Apple Species Regarding Disease Resistance and Cold Tolerance.</title>
        <authorList>
            <person name="Chen X."/>
        </authorList>
    </citation>
    <scope>NUCLEOTIDE SEQUENCE [LARGE SCALE GENOMIC DNA]</scope>
    <source>
        <strain evidence="3">cv. Shandingzi</strain>
        <tissue evidence="2">Leaves</tissue>
    </source>
</reference>
<accession>A0A540L8D7</accession>
<keyword evidence="3" id="KW-1185">Reference proteome</keyword>
<name>A0A540L8D7_MALBA</name>
<evidence type="ECO:0000313" key="2">
    <source>
        <dbReference type="EMBL" id="TQD82720.1"/>
    </source>
</evidence>
<dbReference type="AlphaFoldDB" id="A0A540L8D7"/>
<organism evidence="2 3">
    <name type="scientific">Malus baccata</name>
    <name type="common">Siberian crab apple</name>
    <name type="synonym">Pyrus baccata</name>
    <dbReference type="NCBI Taxonomy" id="106549"/>
    <lineage>
        <taxon>Eukaryota</taxon>
        <taxon>Viridiplantae</taxon>
        <taxon>Streptophyta</taxon>
        <taxon>Embryophyta</taxon>
        <taxon>Tracheophyta</taxon>
        <taxon>Spermatophyta</taxon>
        <taxon>Magnoliopsida</taxon>
        <taxon>eudicotyledons</taxon>
        <taxon>Gunneridae</taxon>
        <taxon>Pentapetalae</taxon>
        <taxon>rosids</taxon>
        <taxon>fabids</taxon>
        <taxon>Rosales</taxon>
        <taxon>Rosaceae</taxon>
        <taxon>Amygdaloideae</taxon>
        <taxon>Maleae</taxon>
        <taxon>Malus</taxon>
    </lineage>
</organism>